<evidence type="ECO:0000259" key="3">
    <source>
        <dbReference type="Pfam" id="PF00772"/>
    </source>
</evidence>
<reference evidence="4" key="1">
    <citation type="submission" date="2018-05" db="EMBL/GenBank/DDBJ databases">
        <authorList>
            <person name="Lanie J.A."/>
            <person name="Ng W.-L."/>
            <person name="Kazmierczak K.M."/>
            <person name="Andrzejewski T.M."/>
            <person name="Davidsen T.M."/>
            <person name="Wayne K.J."/>
            <person name="Tettelin H."/>
            <person name="Glass J.I."/>
            <person name="Rusch D."/>
            <person name="Podicherti R."/>
            <person name="Tsui H.-C.T."/>
            <person name="Winkler M.E."/>
        </authorList>
    </citation>
    <scope>NUCLEOTIDE SEQUENCE</scope>
</reference>
<feature type="non-terminal residue" evidence="4">
    <location>
        <position position="96"/>
    </location>
</feature>
<dbReference type="InterPro" id="IPR036185">
    <property type="entry name" value="DNA_heli_DnaB-like_N_sf"/>
</dbReference>
<keyword evidence="2" id="KW-0238">DNA-binding</keyword>
<organism evidence="4">
    <name type="scientific">marine metagenome</name>
    <dbReference type="NCBI Taxonomy" id="408172"/>
    <lineage>
        <taxon>unclassified sequences</taxon>
        <taxon>metagenomes</taxon>
        <taxon>ecological metagenomes</taxon>
    </lineage>
</organism>
<gene>
    <name evidence="4" type="ORF">METZ01_LOCUS466797</name>
</gene>
<name>A0A383B285_9ZZZZ</name>
<accession>A0A383B285</accession>
<proteinExistence type="predicted"/>
<dbReference type="Gene3D" id="1.10.860.10">
    <property type="entry name" value="DNAb Helicase, Chain A"/>
    <property type="match status" value="1"/>
</dbReference>
<protein>
    <recommendedName>
        <fullName evidence="3">DNA helicase DnaB-like N-terminal domain-containing protein</fullName>
    </recommendedName>
</protein>
<dbReference type="InterPro" id="IPR016136">
    <property type="entry name" value="DNA_helicase_N/primase_C"/>
</dbReference>
<sequence>MTQTDVDSFKSFGPNFQNCVLQAALIDRDFFEKIFETLKEEYFTSEAHKSIWLEIRKLFNKYNAAPTYDTLKSEISQYPEGELKESAINVLLDIET</sequence>
<dbReference type="GO" id="GO:0005524">
    <property type="term" value="F:ATP binding"/>
    <property type="evidence" value="ECO:0007669"/>
    <property type="project" value="InterPro"/>
</dbReference>
<evidence type="ECO:0000313" key="4">
    <source>
        <dbReference type="EMBL" id="SVE13943.1"/>
    </source>
</evidence>
<dbReference type="Pfam" id="PF00772">
    <property type="entry name" value="DnaB"/>
    <property type="match status" value="1"/>
</dbReference>
<dbReference type="InterPro" id="IPR007693">
    <property type="entry name" value="DNA_helicase_DnaB-like_N"/>
</dbReference>
<evidence type="ECO:0000256" key="2">
    <source>
        <dbReference type="ARBA" id="ARBA00023125"/>
    </source>
</evidence>
<dbReference type="EMBL" id="UINC01196784">
    <property type="protein sequence ID" value="SVE13943.1"/>
    <property type="molecule type" value="Genomic_DNA"/>
</dbReference>
<dbReference type="GO" id="GO:0006260">
    <property type="term" value="P:DNA replication"/>
    <property type="evidence" value="ECO:0007669"/>
    <property type="project" value="UniProtKB-KW"/>
</dbReference>
<evidence type="ECO:0000256" key="1">
    <source>
        <dbReference type="ARBA" id="ARBA00022705"/>
    </source>
</evidence>
<dbReference type="AlphaFoldDB" id="A0A383B285"/>
<keyword evidence="1" id="KW-0235">DNA replication</keyword>
<dbReference type="SUPFAM" id="SSF48024">
    <property type="entry name" value="N-terminal domain of DnaB helicase"/>
    <property type="match status" value="1"/>
</dbReference>
<dbReference type="GO" id="GO:0003677">
    <property type="term" value="F:DNA binding"/>
    <property type="evidence" value="ECO:0007669"/>
    <property type="project" value="UniProtKB-KW"/>
</dbReference>
<dbReference type="GO" id="GO:0003678">
    <property type="term" value="F:DNA helicase activity"/>
    <property type="evidence" value="ECO:0007669"/>
    <property type="project" value="InterPro"/>
</dbReference>
<feature type="domain" description="DNA helicase DnaB-like N-terminal" evidence="3">
    <location>
        <begin position="18"/>
        <end position="80"/>
    </location>
</feature>